<dbReference type="InterPro" id="IPR038749">
    <property type="entry name" value="Sld5_GINS_A"/>
</dbReference>
<comment type="similarity">
    <text evidence="2 6">Belongs to the GINS4/SLD5 family.</text>
</comment>
<evidence type="ECO:0000256" key="3">
    <source>
        <dbReference type="ARBA" id="ARBA00014804"/>
    </source>
</evidence>
<dbReference type="SUPFAM" id="SSF158573">
    <property type="entry name" value="GINS helical bundle-like"/>
    <property type="match status" value="1"/>
</dbReference>
<evidence type="ECO:0000256" key="2">
    <source>
        <dbReference type="ARBA" id="ARBA00008187"/>
    </source>
</evidence>
<organism evidence="10 11">
    <name type="scientific">Aphanomyces stellatus</name>
    <dbReference type="NCBI Taxonomy" id="120398"/>
    <lineage>
        <taxon>Eukaryota</taxon>
        <taxon>Sar</taxon>
        <taxon>Stramenopiles</taxon>
        <taxon>Oomycota</taxon>
        <taxon>Saprolegniomycetes</taxon>
        <taxon>Saprolegniales</taxon>
        <taxon>Verrucalvaceae</taxon>
        <taxon>Aphanomyces</taxon>
    </lineage>
</organism>
<dbReference type="Pfam" id="PF05916">
    <property type="entry name" value="Sld5"/>
    <property type="match status" value="1"/>
</dbReference>
<reference evidence="10 11" key="1">
    <citation type="submission" date="2019-03" db="EMBL/GenBank/DDBJ databases">
        <authorList>
            <person name="Gaulin E."/>
            <person name="Dumas B."/>
        </authorList>
    </citation>
    <scope>NUCLEOTIDE SEQUENCE [LARGE SCALE GENOMIC DNA]</scope>
    <source>
        <strain evidence="10">CBS 568.67</strain>
    </source>
</reference>
<feature type="domain" description="GINS subunit" evidence="7">
    <location>
        <begin position="56"/>
        <end position="131"/>
    </location>
</feature>
<dbReference type="EMBL" id="CAADRA010005138">
    <property type="protein sequence ID" value="VFT85801.1"/>
    <property type="molecule type" value="Genomic_DNA"/>
</dbReference>
<evidence type="ECO:0000313" key="10">
    <source>
        <dbReference type="EMBL" id="VFT85801.1"/>
    </source>
</evidence>
<evidence type="ECO:0000259" key="7">
    <source>
        <dbReference type="Pfam" id="PF05916"/>
    </source>
</evidence>
<evidence type="ECO:0000256" key="4">
    <source>
        <dbReference type="ARBA" id="ARBA00022705"/>
    </source>
</evidence>
<proteinExistence type="inferred from homology"/>
<comment type="function">
    <text evidence="6">The GINS complex plays an essential role in the initiation of DNA replication.</text>
</comment>
<evidence type="ECO:0000259" key="8">
    <source>
        <dbReference type="Pfam" id="PF16922"/>
    </source>
</evidence>
<evidence type="ECO:0000256" key="5">
    <source>
        <dbReference type="ARBA" id="ARBA00023242"/>
    </source>
</evidence>
<reference evidence="9" key="2">
    <citation type="submission" date="2019-06" db="EMBL/GenBank/DDBJ databases">
        <title>Genomics analysis of Aphanomyces spp. identifies a new class of oomycete effector associated with host adaptation.</title>
        <authorList>
            <person name="Gaulin E."/>
        </authorList>
    </citation>
    <scope>NUCLEOTIDE SEQUENCE</scope>
    <source>
        <strain evidence="9">CBS 578.67</strain>
    </source>
</reference>
<dbReference type="GO" id="GO:0006261">
    <property type="term" value="P:DNA-templated DNA replication"/>
    <property type="evidence" value="ECO:0007669"/>
    <property type="project" value="InterPro"/>
</dbReference>
<dbReference type="EMBL" id="VJMH01005117">
    <property type="protein sequence ID" value="KAF0700581.1"/>
    <property type="molecule type" value="Genomic_DNA"/>
</dbReference>
<dbReference type="SUPFAM" id="SSF160059">
    <property type="entry name" value="PriA/YqbF domain"/>
    <property type="match status" value="1"/>
</dbReference>
<sequence length="210" mass="24417">MAAHAEDFPQENLNEDVEYLRIAWSNELNSPELLSFQSDLISDMVEQVQNQQSFVDEIAADTEALNDERAFTNKLYQMEIDRIKYMIASYLRLRLMKIEQHTAHVLKESKDKLSQGETEYAEQYQQLYESHCKDLLLSKFPDDHNGLNDDNMVDKPELDTFVFCQSLEDNGNIQVDDRGAEHVNARKDDRHVLRYRAVAALVDEGKMKLL</sequence>
<dbReference type="PANTHER" id="PTHR21206">
    <property type="entry name" value="SLD5 PROTEIN"/>
    <property type="match status" value="1"/>
</dbReference>
<dbReference type="Pfam" id="PF16922">
    <property type="entry name" value="SLD5_C"/>
    <property type="match status" value="1"/>
</dbReference>
<keyword evidence="5 6" id="KW-0539">Nucleus</keyword>
<evidence type="ECO:0000313" key="11">
    <source>
        <dbReference type="Proteomes" id="UP000332933"/>
    </source>
</evidence>
<protein>
    <recommendedName>
        <fullName evidence="3 6">DNA replication complex GINS protein SLD5</fullName>
    </recommendedName>
</protein>
<dbReference type="AlphaFoldDB" id="A0A485KLV0"/>
<dbReference type="InterPro" id="IPR031633">
    <property type="entry name" value="SLD5_C"/>
</dbReference>
<dbReference type="CDD" id="cd21692">
    <property type="entry name" value="GINS_B_Sld5"/>
    <property type="match status" value="1"/>
</dbReference>
<dbReference type="InterPro" id="IPR021151">
    <property type="entry name" value="GINS_A"/>
</dbReference>
<dbReference type="Proteomes" id="UP000332933">
    <property type="component" value="Unassembled WGS sequence"/>
</dbReference>
<dbReference type="InterPro" id="IPR036224">
    <property type="entry name" value="GINS_bundle-like_dom_sf"/>
</dbReference>
<dbReference type="PANTHER" id="PTHR21206:SF0">
    <property type="entry name" value="DNA REPLICATION COMPLEX GINS PROTEIN SLD5"/>
    <property type="match status" value="1"/>
</dbReference>
<dbReference type="PIRSF" id="PIRSF007764">
    <property type="entry name" value="Sld5"/>
    <property type="match status" value="1"/>
</dbReference>
<accession>A0A485KLV0</accession>
<comment type="subcellular location">
    <subcellularLocation>
        <location evidence="1 6">Nucleus</location>
    </subcellularLocation>
</comment>
<evidence type="ECO:0000313" key="9">
    <source>
        <dbReference type="EMBL" id="KAF0700581.1"/>
    </source>
</evidence>
<dbReference type="CDD" id="cd11711">
    <property type="entry name" value="GINS_A_Sld5"/>
    <property type="match status" value="1"/>
</dbReference>
<dbReference type="InterPro" id="IPR008591">
    <property type="entry name" value="GINS_Sld5"/>
</dbReference>
<feature type="domain" description="DNA replication complex GINS protein SLD5 C-terminal" evidence="8">
    <location>
        <begin position="156"/>
        <end position="210"/>
    </location>
</feature>
<dbReference type="Gene3D" id="1.20.58.1030">
    <property type="match status" value="1"/>
</dbReference>
<keyword evidence="11" id="KW-1185">Reference proteome</keyword>
<gene>
    <name evidence="10" type="primary">Aste57867_8917</name>
    <name evidence="9" type="ORF">As57867_008882</name>
    <name evidence="10" type="ORF">ASTE57867_8917</name>
</gene>
<evidence type="ECO:0000256" key="1">
    <source>
        <dbReference type="ARBA" id="ARBA00004123"/>
    </source>
</evidence>
<name>A0A485KLV0_9STRA</name>
<dbReference type="GO" id="GO:0000727">
    <property type="term" value="P:double-strand break repair via break-induced replication"/>
    <property type="evidence" value="ECO:0007669"/>
    <property type="project" value="TreeGrafter"/>
</dbReference>
<evidence type="ECO:0000256" key="6">
    <source>
        <dbReference type="PIRNR" id="PIRNR007764"/>
    </source>
</evidence>
<dbReference type="GO" id="GO:0000811">
    <property type="term" value="C:GINS complex"/>
    <property type="evidence" value="ECO:0007669"/>
    <property type="project" value="UniProtKB-UniRule"/>
</dbReference>
<dbReference type="OrthoDB" id="338231at2759"/>
<keyword evidence="4 6" id="KW-0235">DNA replication</keyword>